<dbReference type="CDD" id="cd01425">
    <property type="entry name" value="RPS2"/>
    <property type="match status" value="1"/>
</dbReference>
<dbReference type="Gene3D" id="1.10.287.610">
    <property type="entry name" value="Helix hairpin bin"/>
    <property type="match status" value="1"/>
</dbReference>
<dbReference type="InterPro" id="IPR023591">
    <property type="entry name" value="Ribosomal_uS2_flav_dom_sf"/>
</dbReference>
<evidence type="ECO:0000256" key="5">
    <source>
        <dbReference type="HAMAP-Rule" id="MF_00291"/>
    </source>
</evidence>
<gene>
    <name evidence="5" type="primary">rpsB</name>
    <name evidence="6" type="ordered locus">Thal_1483</name>
</gene>
<dbReference type="FunFam" id="1.10.287.610:FF:000001">
    <property type="entry name" value="30S ribosomal protein S2"/>
    <property type="match status" value="1"/>
</dbReference>
<keyword evidence="2 5" id="KW-0689">Ribosomal protein</keyword>
<protein>
    <recommendedName>
        <fullName evidence="4 5">Small ribosomal subunit protein uS2</fullName>
    </recommendedName>
</protein>
<evidence type="ECO:0000313" key="6">
    <source>
        <dbReference type="EMBL" id="ADC90112.1"/>
    </source>
</evidence>
<dbReference type="RefSeq" id="WP_012992518.1">
    <property type="nucleotide sequence ID" value="NC_013894.1"/>
</dbReference>
<dbReference type="HAMAP" id="MF_00291_B">
    <property type="entry name" value="Ribosomal_uS2_B"/>
    <property type="match status" value="1"/>
</dbReference>
<keyword evidence="3 5" id="KW-0687">Ribonucleoprotein</keyword>
<sequence>MAVVSMRELLEAGVHFGHTKSRWNPKMAPFLYGVRHDIHIIDLNKTLVYLEQAYHFVADSVARGAEVLFVGTKKQAKDVIKEEAERAGVHYINERWVGGLLTNFRTVRKSILKLKTLERMEAEGVFDVLPKKEVRALKRKMERLRKLYGGIVNMTRLPDIIWVVDTVREHIAVQEARKLGITVVAILDSNCDPDLVDYPVPGNDDAIKSIKLLTSKIADAIIEGKTRRESLGEEAATMEVVRKRVITVEEEERALFEKAMEMSEKYEYIDKGAEEDMD</sequence>
<evidence type="ECO:0000256" key="1">
    <source>
        <dbReference type="ARBA" id="ARBA00006242"/>
    </source>
</evidence>
<dbReference type="NCBIfam" id="TIGR01011">
    <property type="entry name" value="rpsB_bact"/>
    <property type="match status" value="1"/>
</dbReference>
<dbReference type="SUPFAM" id="SSF52313">
    <property type="entry name" value="Ribosomal protein S2"/>
    <property type="match status" value="1"/>
</dbReference>
<dbReference type="HOGENOM" id="CLU_040318_1_2_0"/>
<dbReference type="OrthoDB" id="9808036at2"/>
<dbReference type="GO" id="GO:0022627">
    <property type="term" value="C:cytosolic small ribosomal subunit"/>
    <property type="evidence" value="ECO:0007669"/>
    <property type="project" value="TreeGrafter"/>
</dbReference>
<dbReference type="PROSITE" id="PS00962">
    <property type="entry name" value="RIBOSOMAL_S2_1"/>
    <property type="match status" value="1"/>
</dbReference>
<reference evidence="7" key="1">
    <citation type="journal article" date="2010" name="Stand. Genomic Sci.">
        <title>Complete genome sequence of Thermocrinis albus type strain (HI 11/12T).</title>
        <authorList>
            <person name="Wirth R."/>
            <person name="Sikorski J."/>
            <person name="Brambilla E."/>
            <person name="Misra M."/>
            <person name="Lapidus A."/>
            <person name="Copeland A."/>
            <person name="Nolan M."/>
            <person name="Lucas S."/>
            <person name="Chen F."/>
            <person name="Tice H."/>
            <person name="Cheng J.F."/>
            <person name="Han C."/>
            <person name="Detter J.C."/>
            <person name="Tapia R."/>
            <person name="Bruce D."/>
            <person name="Goodwin L."/>
            <person name="Pitluck S."/>
            <person name="Pati A."/>
            <person name="Anderson I."/>
            <person name="Ivanova N."/>
            <person name="Mavromatis K."/>
            <person name="Mikhailova N."/>
            <person name="Chen A."/>
            <person name="Palaniappan K."/>
            <person name="Bilek Y."/>
            <person name="Hader T."/>
            <person name="Land M."/>
            <person name="Hauser L."/>
            <person name="Chang Y.J."/>
            <person name="Jeffries C.D."/>
            <person name="Tindall B.J."/>
            <person name="Rohde M."/>
            <person name="Goker M."/>
            <person name="Bristow J."/>
            <person name="Eisen J.A."/>
            <person name="Markowitz V."/>
            <person name="Hugenholtz P."/>
            <person name="Kyrpides N.C."/>
            <person name="Klenk H.P."/>
        </authorList>
    </citation>
    <scope>NUCLEOTIDE SEQUENCE [LARGE SCALE GENOMIC DNA]</scope>
    <source>
        <strain evidence="7">DSM 14484 / JCM 11386 / HI 11/12</strain>
    </source>
</reference>
<dbReference type="KEGG" id="tal:Thal_1483"/>
<evidence type="ECO:0000256" key="4">
    <source>
        <dbReference type="ARBA" id="ARBA00035256"/>
    </source>
</evidence>
<dbReference type="PANTHER" id="PTHR12534:SF0">
    <property type="entry name" value="SMALL RIBOSOMAL SUBUNIT PROTEIN US2M"/>
    <property type="match status" value="1"/>
</dbReference>
<dbReference type="InterPro" id="IPR005706">
    <property type="entry name" value="Ribosomal_uS2_bac/mit/plastid"/>
</dbReference>
<accession>D3SMY2</accession>
<dbReference type="Gene3D" id="3.40.50.10490">
    <property type="entry name" value="Glucose-6-phosphate isomerase like protein, domain 1"/>
    <property type="match status" value="1"/>
</dbReference>
<evidence type="ECO:0000313" key="7">
    <source>
        <dbReference type="Proteomes" id="UP000002043"/>
    </source>
</evidence>
<dbReference type="GO" id="GO:0003735">
    <property type="term" value="F:structural constituent of ribosome"/>
    <property type="evidence" value="ECO:0007669"/>
    <property type="project" value="InterPro"/>
</dbReference>
<dbReference type="Pfam" id="PF00318">
    <property type="entry name" value="Ribosomal_S2"/>
    <property type="match status" value="1"/>
</dbReference>
<organism evidence="6 7">
    <name type="scientific">Thermocrinis albus (strain DSM 14484 / JCM 11386 / HI 11/12)</name>
    <dbReference type="NCBI Taxonomy" id="638303"/>
    <lineage>
        <taxon>Bacteria</taxon>
        <taxon>Pseudomonadati</taxon>
        <taxon>Aquificota</taxon>
        <taxon>Aquificia</taxon>
        <taxon>Aquificales</taxon>
        <taxon>Aquificaceae</taxon>
        <taxon>Thermocrinis</taxon>
    </lineage>
</organism>
<dbReference type="EMBL" id="CP001931">
    <property type="protein sequence ID" value="ADC90112.1"/>
    <property type="molecule type" value="Genomic_DNA"/>
</dbReference>
<evidence type="ECO:0000256" key="2">
    <source>
        <dbReference type="ARBA" id="ARBA00022980"/>
    </source>
</evidence>
<dbReference type="Proteomes" id="UP000002043">
    <property type="component" value="Chromosome"/>
</dbReference>
<evidence type="ECO:0000256" key="3">
    <source>
        <dbReference type="ARBA" id="ARBA00023274"/>
    </source>
</evidence>
<dbReference type="AlphaFoldDB" id="D3SMY2"/>
<dbReference type="eggNOG" id="COG0052">
    <property type="taxonomic scope" value="Bacteria"/>
</dbReference>
<name>D3SMY2_THEAH</name>
<dbReference type="PANTHER" id="PTHR12534">
    <property type="entry name" value="30S RIBOSOMAL PROTEIN S2 PROKARYOTIC AND ORGANELLAR"/>
    <property type="match status" value="1"/>
</dbReference>
<dbReference type="GO" id="GO:0006412">
    <property type="term" value="P:translation"/>
    <property type="evidence" value="ECO:0007669"/>
    <property type="project" value="UniProtKB-UniRule"/>
</dbReference>
<keyword evidence="7" id="KW-1185">Reference proteome</keyword>
<dbReference type="PRINTS" id="PR00395">
    <property type="entry name" value="RIBOSOMALS2"/>
</dbReference>
<proteinExistence type="inferred from homology"/>
<dbReference type="STRING" id="638303.Thal_1483"/>
<dbReference type="InterPro" id="IPR001865">
    <property type="entry name" value="Ribosomal_uS2"/>
</dbReference>
<comment type="similarity">
    <text evidence="1 5">Belongs to the universal ribosomal protein uS2 family.</text>
</comment>
<dbReference type="InterPro" id="IPR018130">
    <property type="entry name" value="Ribosomal_uS2_CS"/>
</dbReference>